<feature type="active site" evidence="5">
    <location>
        <position position="114"/>
    </location>
</feature>
<keyword evidence="6" id="KW-0464">Manganese</keyword>
<comment type="caution">
    <text evidence="9">The sequence shown here is derived from an EMBL/GenBank/DDBJ whole genome shotgun (WGS) entry which is preliminary data.</text>
</comment>
<keyword evidence="10" id="KW-1185">Reference proteome</keyword>
<comment type="cofactor">
    <cofactor evidence="6">
        <name>Mg(2+)</name>
        <dbReference type="ChEBI" id="CHEBI:18420"/>
    </cofactor>
    <cofactor evidence="6">
        <name>Mn(2+)</name>
        <dbReference type="ChEBI" id="CHEBI:29035"/>
    </cofactor>
    <text evidence="6">Probably binds two magnesium or manganese ions per subunit.</text>
</comment>
<dbReference type="InterPro" id="IPR037493">
    <property type="entry name" value="ExoIII-like"/>
</dbReference>
<dbReference type="PROSITE" id="PS51435">
    <property type="entry name" value="AP_NUCLEASE_F1_4"/>
    <property type="match status" value="1"/>
</dbReference>
<gene>
    <name evidence="9" type="ORF">F4695_003012</name>
</gene>
<feature type="binding site" evidence="6">
    <location>
        <position position="158"/>
    </location>
    <ligand>
        <name>Mg(2+)</name>
        <dbReference type="ChEBI" id="CHEBI:18420"/>
        <label>1</label>
    </ligand>
</feature>
<feature type="active site" description="Proton acceptor" evidence="5">
    <location>
        <position position="257"/>
    </location>
</feature>
<dbReference type="AlphaFoldDB" id="A0A7X0MSF6"/>
<feature type="binding site" evidence="6">
    <location>
        <position position="34"/>
    </location>
    <ligand>
        <name>Mg(2+)</name>
        <dbReference type="ChEBI" id="CHEBI:18420"/>
        <label>1</label>
    </ligand>
</feature>
<dbReference type="Proteomes" id="UP000585437">
    <property type="component" value="Unassembled WGS sequence"/>
</dbReference>
<feature type="site" description="Important for catalytic activity" evidence="7">
    <location>
        <position position="227"/>
    </location>
</feature>
<keyword evidence="3 9" id="KW-0378">Hydrolase</keyword>
<feature type="binding site" evidence="6">
    <location>
        <position position="7"/>
    </location>
    <ligand>
        <name>Mg(2+)</name>
        <dbReference type="ChEBI" id="CHEBI:18420"/>
        <label>1</label>
    </ligand>
</feature>
<dbReference type="Pfam" id="PF03372">
    <property type="entry name" value="Exo_endo_phos"/>
    <property type="match status" value="1"/>
</dbReference>
<evidence type="ECO:0000313" key="10">
    <source>
        <dbReference type="Proteomes" id="UP000585437"/>
    </source>
</evidence>
<dbReference type="GO" id="GO:0006281">
    <property type="term" value="P:DNA repair"/>
    <property type="evidence" value="ECO:0007669"/>
    <property type="project" value="InterPro"/>
</dbReference>
<feature type="binding site" evidence="6">
    <location>
        <position position="256"/>
    </location>
    <ligand>
        <name>Mg(2+)</name>
        <dbReference type="ChEBI" id="CHEBI:18420"/>
        <label>1</label>
    </ligand>
</feature>
<feature type="active site" description="Proton donor/acceptor" evidence="5">
    <location>
        <position position="156"/>
    </location>
</feature>
<comment type="similarity">
    <text evidence="1">Belongs to the DNA repair enzymes AP/ExoA family.</text>
</comment>
<evidence type="ECO:0000256" key="7">
    <source>
        <dbReference type="PIRSR" id="PIRSR604808-3"/>
    </source>
</evidence>
<evidence type="ECO:0000256" key="5">
    <source>
        <dbReference type="PIRSR" id="PIRSR604808-1"/>
    </source>
</evidence>
<feature type="binding site" evidence="6">
    <location>
        <position position="156"/>
    </location>
    <ligand>
        <name>Mg(2+)</name>
        <dbReference type="ChEBI" id="CHEBI:18420"/>
        <label>1</label>
    </ligand>
</feature>
<dbReference type="PANTHER" id="PTHR43250">
    <property type="entry name" value="EXODEOXYRIBONUCLEASE III"/>
    <property type="match status" value="1"/>
</dbReference>
<evidence type="ECO:0000256" key="4">
    <source>
        <dbReference type="ARBA" id="ARBA00022842"/>
    </source>
</evidence>
<dbReference type="Gene3D" id="3.60.10.10">
    <property type="entry name" value="Endonuclease/exonuclease/phosphatase"/>
    <property type="match status" value="1"/>
</dbReference>
<feature type="domain" description="Endonuclease/exonuclease/phosphatase" evidence="8">
    <location>
        <begin position="4"/>
        <end position="257"/>
    </location>
</feature>
<proteinExistence type="inferred from homology"/>
<dbReference type="NCBIfam" id="TIGR00633">
    <property type="entry name" value="xth"/>
    <property type="match status" value="1"/>
</dbReference>
<evidence type="ECO:0000256" key="3">
    <source>
        <dbReference type="ARBA" id="ARBA00022801"/>
    </source>
</evidence>
<name>A0A7X0MSF6_9HYPH</name>
<keyword evidence="2 6" id="KW-0479">Metal-binding</keyword>
<dbReference type="CDD" id="cd09086">
    <property type="entry name" value="ExoIII-like_AP-endo"/>
    <property type="match status" value="1"/>
</dbReference>
<dbReference type="EMBL" id="JACHBU010000005">
    <property type="protein sequence ID" value="MBB6509644.1"/>
    <property type="molecule type" value="Genomic_DNA"/>
</dbReference>
<dbReference type="GO" id="GO:0008311">
    <property type="term" value="F:double-stranded DNA 3'-5' DNA exonuclease activity"/>
    <property type="evidence" value="ECO:0007669"/>
    <property type="project" value="UniProtKB-EC"/>
</dbReference>
<evidence type="ECO:0000313" key="9">
    <source>
        <dbReference type="EMBL" id="MBB6509644.1"/>
    </source>
</evidence>
<dbReference type="InterPro" id="IPR005135">
    <property type="entry name" value="Endo/exonuclease/phosphatase"/>
</dbReference>
<dbReference type="InterPro" id="IPR004808">
    <property type="entry name" value="AP_endonuc_1"/>
</dbReference>
<feature type="site" description="Transition state stabilizer" evidence="7">
    <location>
        <position position="158"/>
    </location>
</feature>
<organism evidence="9 10">
    <name type="scientific">Rhizobium soli</name>
    <dbReference type="NCBI Taxonomy" id="424798"/>
    <lineage>
        <taxon>Bacteria</taxon>
        <taxon>Pseudomonadati</taxon>
        <taxon>Pseudomonadota</taxon>
        <taxon>Alphaproteobacteria</taxon>
        <taxon>Hyphomicrobiales</taxon>
        <taxon>Rhizobiaceae</taxon>
        <taxon>Rhizobium/Agrobacterium group</taxon>
        <taxon>Rhizobium</taxon>
    </lineage>
</organism>
<protein>
    <submittedName>
        <fullName evidence="9">Exodeoxyribonuclease-3</fullName>
        <ecNumber evidence="9">3.1.11.2</ecNumber>
    </submittedName>
</protein>
<dbReference type="GO" id="GO:0046872">
    <property type="term" value="F:metal ion binding"/>
    <property type="evidence" value="ECO:0007669"/>
    <property type="project" value="UniProtKB-KW"/>
</dbReference>
<dbReference type="RefSeq" id="WP_113110974.1">
    <property type="nucleotide sequence ID" value="NZ_JACHBU010000005.1"/>
</dbReference>
<evidence type="ECO:0000256" key="2">
    <source>
        <dbReference type="ARBA" id="ARBA00022723"/>
    </source>
</evidence>
<dbReference type="EC" id="3.1.11.2" evidence="9"/>
<keyword evidence="4 6" id="KW-0460">Magnesium</keyword>
<dbReference type="PANTHER" id="PTHR43250:SF2">
    <property type="entry name" value="EXODEOXYRIBONUCLEASE III"/>
    <property type="match status" value="1"/>
</dbReference>
<dbReference type="SUPFAM" id="SSF56219">
    <property type="entry name" value="DNase I-like"/>
    <property type="match status" value="1"/>
</dbReference>
<feature type="binding site" evidence="6">
    <location>
        <position position="257"/>
    </location>
    <ligand>
        <name>Mg(2+)</name>
        <dbReference type="ChEBI" id="CHEBI:18420"/>
        <label>1</label>
    </ligand>
</feature>
<accession>A0A7X0MSF6</accession>
<evidence type="ECO:0000259" key="8">
    <source>
        <dbReference type="Pfam" id="PF03372"/>
    </source>
</evidence>
<dbReference type="NCBIfam" id="TIGR00195">
    <property type="entry name" value="exoDNase_III"/>
    <property type="match status" value="1"/>
</dbReference>
<feature type="site" description="Interaction with DNA substrate" evidence="7">
    <location>
        <position position="257"/>
    </location>
</feature>
<sequence>MKIATWNINGIKARIDNLRQWLADSSPDIACLQEIKSVDEGFPRLEIESLGYHVETHGQKGFNGVAILSKIKPDEVMRGLPGAVGPDGQIDEQSRYIECVFSVQGGVIRVASIYLPNGNPSDDPVKYPYKLAWMERLRLHAQQCLALEEPLILAGDYNVIPEPHDCFDPAAWATDALFLPKTRAAFRALENLGLTDAVRATTDAAKLYTFWDYQAGAWQKNNGIRIDHLMLSPEAADRLKATVIEKHVRGWEKPSDHVPVAGIFDFAPV</sequence>
<evidence type="ECO:0000256" key="6">
    <source>
        <dbReference type="PIRSR" id="PIRSR604808-2"/>
    </source>
</evidence>
<dbReference type="InterPro" id="IPR036691">
    <property type="entry name" value="Endo/exonu/phosph_ase_sf"/>
</dbReference>
<reference evidence="9 10" key="1">
    <citation type="submission" date="2020-08" db="EMBL/GenBank/DDBJ databases">
        <title>The Agave Microbiome: Exploring the role of microbial communities in plant adaptations to desert environments.</title>
        <authorList>
            <person name="Partida-Martinez L.P."/>
        </authorList>
    </citation>
    <scope>NUCLEOTIDE SEQUENCE [LARGE SCALE GENOMIC DNA]</scope>
    <source>
        <strain evidence="9 10">AS3.12</strain>
    </source>
</reference>
<evidence type="ECO:0000256" key="1">
    <source>
        <dbReference type="ARBA" id="ARBA00007092"/>
    </source>
</evidence>